<sequence>PSETHLPSSASLDLPQVHVEAEFIQDDATQMEQHAAAGMVLREGSYLSAVAEIGALERCLTTDLLNHLVFVQKVFMKEVNEVVQKMAGGDKPVPLWTEEEGGQINHHHRQLLFTLQLRLKGIIITATTPTQSAVRLETGMVELQLSNRVENVSQPTYSEQQLPLKIFGKAQ</sequence>
<gene>
    <name evidence="2" type="ORF">MNOR_LOCUS40072</name>
</gene>
<comment type="caution">
    <text evidence="2">The sequence shown here is derived from an EMBL/GenBank/DDBJ whole genome shotgun (WGS) entry which is preliminary data.</text>
</comment>
<dbReference type="AlphaFoldDB" id="A0AAV2SRQ4"/>
<evidence type="ECO:0000313" key="3">
    <source>
        <dbReference type="Proteomes" id="UP001497623"/>
    </source>
</evidence>
<accession>A0AAV2SRQ4</accession>
<organism evidence="2 3">
    <name type="scientific">Meganyctiphanes norvegica</name>
    <name type="common">Northern krill</name>
    <name type="synonym">Thysanopoda norvegica</name>
    <dbReference type="NCBI Taxonomy" id="48144"/>
    <lineage>
        <taxon>Eukaryota</taxon>
        <taxon>Metazoa</taxon>
        <taxon>Ecdysozoa</taxon>
        <taxon>Arthropoda</taxon>
        <taxon>Crustacea</taxon>
        <taxon>Multicrustacea</taxon>
        <taxon>Malacostraca</taxon>
        <taxon>Eumalacostraca</taxon>
        <taxon>Eucarida</taxon>
        <taxon>Euphausiacea</taxon>
        <taxon>Euphausiidae</taxon>
        <taxon>Meganyctiphanes</taxon>
    </lineage>
</organism>
<proteinExistence type="predicted"/>
<reference evidence="2 3" key="1">
    <citation type="submission" date="2024-05" db="EMBL/GenBank/DDBJ databases">
        <authorList>
            <person name="Wallberg A."/>
        </authorList>
    </citation>
    <scope>NUCLEOTIDE SEQUENCE [LARGE SCALE GENOMIC DNA]</scope>
</reference>
<dbReference type="GO" id="GO:0098793">
    <property type="term" value="C:presynapse"/>
    <property type="evidence" value="ECO:0007669"/>
    <property type="project" value="GOC"/>
</dbReference>
<dbReference type="PANTHER" id="PTHR31640">
    <property type="entry name" value="TRANSMEMBRANE PROTEIN KIAA1109"/>
    <property type="match status" value="1"/>
</dbReference>
<dbReference type="GO" id="GO:0048488">
    <property type="term" value="P:synaptic vesicle endocytosis"/>
    <property type="evidence" value="ECO:0007669"/>
    <property type="project" value="TreeGrafter"/>
</dbReference>
<dbReference type="Proteomes" id="UP001497623">
    <property type="component" value="Unassembled WGS sequence"/>
</dbReference>
<name>A0AAV2SRQ4_MEGNR</name>
<dbReference type="Pfam" id="PF25040">
    <property type="entry name" value="BLTP1_C"/>
    <property type="match status" value="1"/>
</dbReference>
<dbReference type="EMBL" id="CAXKWB010115036">
    <property type="protein sequence ID" value="CAL4235343.1"/>
    <property type="molecule type" value="Genomic_DNA"/>
</dbReference>
<protein>
    <recommendedName>
        <fullName evidence="1">Bridge-like lipid transfer protein family member 1 C-terminal domain-containing protein</fullName>
    </recommendedName>
</protein>
<dbReference type="InterPro" id="IPR056742">
    <property type="entry name" value="BLTP1_C"/>
</dbReference>
<feature type="domain" description="Bridge-like lipid transfer protein family member 1 C-terminal" evidence="1">
    <location>
        <begin position="43"/>
        <end position="171"/>
    </location>
</feature>
<keyword evidence="3" id="KW-1185">Reference proteome</keyword>
<feature type="non-terminal residue" evidence="2">
    <location>
        <position position="1"/>
    </location>
</feature>
<feature type="non-terminal residue" evidence="2">
    <location>
        <position position="171"/>
    </location>
</feature>
<dbReference type="InterPro" id="IPR033616">
    <property type="entry name" value="BLTP1"/>
</dbReference>
<evidence type="ECO:0000259" key="1">
    <source>
        <dbReference type="Pfam" id="PF25040"/>
    </source>
</evidence>
<evidence type="ECO:0000313" key="2">
    <source>
        <dbReference type="EMBL" id="CAL4235343.1"/>
    </source>
</evidence>
<dbReference type="PANTHER" id="PTHR31640:SF1">
    <property type="entry name" value="BRIDGE-LIKE LIPID TRANSFER PROTEIN FAMILY MEMBER 1"/>
    <property type="match status" value="1"/>
</dbReference>